<feature type="region of interest" description="Disordered" evidence="1">
    <location>
        <begin position="229"/>
        <end position="265"/>
    </location>
</feature>
<keyword evidence="2" id="KW-1133">Transmembrane helix</keyword>
<evidence type="ECO:0000313" key="4">
    <source>
        <dbReference type="Proteomes" id="UP000483286"/>
    </source>
</evidence>
<name>A0A7C9HR09_9DEIO</name>
<evidence type="ECO:0000313" key="3">
    <source>
        <dbReference type="EMBL" id="MVN86473.1"/>
    </source>
</evidence>
<dbReference type="RefSeq" id="WP_157458541.1">
    <property type="nucleotide sequence ID" value="NZ_WQLB01000007.1"/>
</dbReference>
<evidence type="ECO:0000256" key="2">
    <source>
        <dbReference type="SAM" id="Phobius"/>
    </source>
</evidence>
<keyword evidence="4" id="KW-1185">Reference proteome</keyword>
<proteinExistence type="predicted"/>
<protein>
    <recommendedName>
        <fullName evidence="5">TIGR04222 domain-containing membrane protein</fullName>
    </recommendedName>
</protein>
<evidence type="ECO:0000256" key="1">
    <source>
        <dbReference type="SAM" id="MobiDB-lite"/>
    </source>
</evidence>
<feature type="transmembrane region" description="Helical" evidence="2">
    <location>
        <begin position="165"/>
        <end position="198"/>
    </location>
</feature>
<dbReference type="AlphaFoldDB" id="A0A7C9HR09"/>
<organism evidence="3 4">
    <name type="scientific">Deinococcus arboris</name>
    <dbReference type="NCBI Taxonomy" id="2682977"/>
    <lineage>
        <taxon>Bacteria</taxon>
        <taxon>Thermotogati</taxon>
        <taxon>Deinococcota</taxon>
        <taxon>Deinococci</taxon>
        <taxon>Deinococcales</taxon>
        <taxon>Deinococcaceae</taxon>
        <taxon>Deinococcus</taxon>
    </lineage>
</organism>
<evidence type="ECO:0008006" key="5">
    <source>
        <dbReference type="Google" id="ProtNLM"/>
    </source>
</evidence>
<keyword evidence="2" id="KW-0472">Membrane</keyword>
<accession>A0A7C9HR09</accession>
<reference evidence="3 4" key="1">
    <citation type="submission" date="2019-12" db="EMBL/GenBank/DDBJ databases">
        <title>Deinococcus sp. HMF7620 Genome sequencing and assembly.</title>
        <authorList>
            <person name="Kang H."/>
            <person name="Kim H."/>
            <person name="Joh K."/>
        </authorList>
    </citation>
    <scope>NUCLEOTIDE SEQUENCE [LARGE SCALE GENOMIC DNA]</scope>
    <source>
        <strain evidence="3 4">HMF7620</strain>
    </source>
</reference>
<feature type="compositionally biased region" description="Gly residues" evidence="1">
    <location>
        <begin position="245"/>
        <end position="265"/>
    </location>
</feature>
<comment type="caution">
    <text evidence="3">The sequence shown here is derived from an EMBL/GenBank/DDBJ whole genome shotgun (WGS) entry which is preliminary data.</text>
</comment>
<keyword evidence="2" id="KW-0812">Transmembrane</keyword>
<dbReference type="Proteomes" id="UP000483286">
    <property type="component" value="Unassembled WGS sequence"/>
</dbReference>
<sequence>MRSEETVRQPLVNAASLSTPLLWAALNAYEFPPALLRRAAQDARWTPAFTARAAQEYRRFLYLAAICSHPVTPSKAVDELWHTHLLFTRDYWERLTPLLPRPLHHEPGDGQPSDAAHFRTQYEQTLDAYAQTFGELPPADLWPDARRAPKPAPQVQGSTRGAALWLASGAGLTLLLTLLGLPLWLTLPVFGLLTLLVLGGRSNPRTPRHAPRRYRDSDTGALAFIGLDTSSGQADNSCDSSSSGDSGGGCSDGGGSSCGGGGCGS</sequence>
<gene>
    <name evidence="3" type="ORF">GO986_06810</name>
</gene>
<dbReference type="EMBL" id="WQLB01000007">
    <property type="protein sequence ID" value="MVN86473.1"/>
    <property type="molecule type" value="Genomic_DNA"/>
</dbReference>